<dbReference type="PROSITE" id="PS50195">
    <property type="entry name" value="PX"/>
    <property type="match status" value="1"/>
</dbReference>
<dbReference type="PANTHER" id="PTHR46856:SF1">
    <property type="entry name" value="PX DOMAIN-CONTAINING PROTEIN EREL1-RELATED"/>
    <property type="match status" value="1"/>
</dbReference>
<dbReference type="STRING" id="429701.A0A2G9GNM4"/>
<dbReference type="InterPro" id="IPR036871">
    <property type="entry name" value="PX_dom_sf"/>
</dbReference>
<dbReference type="OrthoDB" id="912167at2759"/>
<dbReference type="SUPFAM" id="SSF64268">
    <property type="entry name" value="PX domain"/>
    <property type="match status" value="1"/>
</dbReference>
<dbReference type="PANTHER" id="PTHR46856">
    <property type="entry name" value="PX DOMAIN-CONTAINING PROTEIN EREL1-RELATED"/>
    <property type="match status" value="1"/>
</dbReference>
<dbReference type="GO" id="GO:0035091">
    <property type="term" value="F:phosphatidylinositol binding"/>
    <property type="evidence" value="ECO:0007669"/>
    <property type="project" value="InterPro"/>
</dbReference>
<reference evidence="4" key="1">
    <citation type="journal article" date="2018" name="Gigascience">
        <title>Genome assembly of the Pink Ipe (Handroanthus impetiginosus, Bignoniaceae), a highly valued, ecologically keystone Neotropical timber forest tree.</title>
        <authorList>
            <person name="Silva-Junior O.B."/>
            <person name="Grattapaglia D."/>
            <person name="Novaes E."/>
            <person name="Collevatti R.G."/>
        </authorList>
    </citation>
    <scope>NUCLEOTIDE SEQUENCE [LARGE SCALE GENOMIC DNA]</scope>
    <source>
        <strain evidence="4">cv. UFG-1</strain>
    </source>
</reference>
<dbReference type="GO" id="GO:0005768">
    <property type="term" value="C:endosome"/>
    <property type="evidence" value="ECO:0007669"/>
    <property type="project" value="UniProtKB-ARBA"/>
</dbReference>
<keyword evidence="4" id="KW-1185">Reference proteome</keyword>
<dbReference type="Gene3D" id="3.30.1520.10">
    <property type="entry name" value="Phox-like domain"/>
    <property type="match status" value="1"/>
</dbReference>
<dbReference type="AlphaFoldDB" id="A0A2G9GNM4"/>
<feature type="domain" description="PX" evidence="2">
    <location>
        <begin position="102"/>
        <end position="233"/>
    </location>
</feature>
<dbReference type="InterPro" id="IPR001683">
    <property type="entry name" value="PX_dom"/>
</dbReference>
<sequence>MNLYGLDYSLYDLGFADPTIIESLPDSHAMIMDRTRMDREAENLLKLSNSILKISKRDSSPPKHRHDGTSPLPLGMDWSPPPRNWDGPNTIWPHDFHTGWSYCVAVPSWSILSESEGSEPVVFYRVQVGLQSPEGVTTTRGVLRRFNDFLKLSSDLKQSFPRKKLPPTPPKGFFRMKSRTVLEEVSNFFILPLAGLMHLYEFFLYLESKPLFRCEKLQAKAEFGLSMCLLTVV</sequence>
<comment type="caution">
    <text evidence="3">The sequence shown here is derived from an EMBL/GenBank/DDBJ whole genome shotgun (WGS) entry which is preliminary data.</text>
</comment>
<gene>
    <name evidence="3" type="ORF">CDL12_20571</name>
</gene>
<evidence type="ECO:0000313" key="3">
    <source>
        <dbReference type="EMBL" id="PIN06866.1"/>
    </source>
</evidence>
<accession>A0A2G9GNM4</accession>
<dbReference type="GO" id="GO:0016020">
    <property type="term" value="C:membrane"/>
    <property type="evidence" value="ECO:0007669"/>
    <property type="project" value="UniProtKB-ARBA"/>
</dbReference>
<evidence type="ECO:0000256" key="1">
    <source>
        <dbReference type="SAM" id="MobiDB-lite"/>
    </source>
</evidence>
<dbReference type="InterPro" id="IPR044588">
    <property type="entry name" value="EREX-like"/>
</dbReference>
<protein>
    <recommendedName>
        <fullName evidence="2">PX domain-containing protein</fullName>
    </recommendedName>
</protein>
<proteinExistence type="predicted"/>
<dbReference type="EMBL" id="NKXS01004298">
    <property type="protein sequence ID" value="PIN06866.1"/>
    <property type="molecule type" value="Genomic_DNA"/>
</dbReference>
<dbReference type="GO" id="GO:0015031">
    <property type="term" value="P:protein transport"/>
    <property type="evidence" value="ECO:0007669"/>
    <property type="project" value="InterPro"/>
</dbReference>
<dbReference type="Pfam" id="PF00787">
    <property type="entry name" value="PX"/>
    <property type="match status" value="1"/>
</dbReference>
<feature type="region of interest" description="Disordered" evidence="1">
    <location>
        <begin position="55"/>
        <end position="80"/>
    </location>
</feature>
<evidence type="ECO:0000259" key="2">
    <source>
        <dbReference type="PROSITE" id="PS50195"/>
    </source>
</evidence>
<dbReference type="Proteomes" id="UP000231279">
    <property type="component" value="Unassembled WGS sequence"/>
</dbReference>
<evidence type="ECO:0000313" key="4">
    <source>
        <dbReference type="Proteomes" id="UP000231279"/>
    </source>
</evidence>
<name>A0A2G9GNM4_9LAMI</name>
<organism evidence="3 4">
    <name type="scientific">Handroanthus impetiginosus</name>
    <dbReference type="NCBI Taxonomy" id="429701"/>
    <lineage>
        <taxon>Eukaryota</taxon>
        <taxon>Viridiplantae</taxon>
        <taxon>Streptophyta</taxon>
        <taxon>Embryophyta</taxon>
        <taxon>Tracheophyta</taxon>
        <taxon>Spermatophyta</taxon>
        <taxon>Magnoliopsida</taxon>
        <taxon>eudicotyledons</taxon>
        <taxon>Gunneridae</taxon>
        <taxon>Pentapetalae</taxon>
        <taxon>asterids</taxon>
        <taxon>lamiids</taxon>
        <taxon>Lamiales</taxon>
        <taxon>Bignoniaceae</taxon>
        <taxon>Crescentiina</taxon>
        <taxon>Tabebuia alliance</taxon>
        <taxon>Handroanthus</taxon>
    </lineage>
</organism>